<dbReference type="SUPFAM" id="SSF46689">
    <property type="entry name" value="Homeodomain-like"/>
    <property type="match status" value="1"/>
</dbReference>
<dbReference type="Pfam" id="PF00440">
    <property type="entry name" value="TetR_N"/>
    <property type="match status" value="1"/>
</dbReference>
<evidence type="ECO:0000313" key="6">
    <source>
        <dbReference type="Proteomes" id="UP000838308"/>
    </source>
</evidence>
<protein>
    <recommendedName>
        <fullName evidence="4">HTH tetR-type domain-containing protein</fullName>
    </recommendedName>
</protein>
<dbReference type="InterPro" id="IPR009057">
    <property type="entry name" value="Homeodomain-like_sf"/>
</dbReference>
<dbReference type="InterPro" id="IPR050624">
    <property type="entry name" value="HTH-type_Tx_Regulator"/>
</dbReference>
<evidence type="ECO:0000256" key="2">
    <source>
        <dbReference type="ARBA" id="ARBA00023125"/>
    </source>
</evidence>
<feature type="domain" description="HTH tetR-type" evidence="4">
    <location>
        <begin position="2"/>
        <end position="62"/>
    </location>
</feature>
<sequence length="297" mass="34776">MIDRKQNVIKMAHQLFMDKGFQATSIQEILDYSGISKGTFYNYFSSKTELLLAIFKSIYQKLEKDRNDLLIGQDPSDIDIFIAQIELQMKMNKRNKLIALFDEVMVSNDVDLLDYIKQGHLNWIRWLYERFVDIFGNSKKAFLLDCAIMFMGILQNNLKYNYMANESGSSVNRVIRYSVERLVKIVDEVTETGDRLIDPEQLDSWLPNCKKKDQAFQQNLYQTLLAVKKNLNHDHLKYANLLDFIQEELLDSKNPRQFLVESALLSLKSGQLFSEKVHLQKLEQLIEAYFTQIEITD</sequence>
<reference evidence="5" key="1">
    <citation type="submission" date="2022-04" db="EMBL/GenBank/DDBJ databases">
        <authorList>
            <person name="Criscuolo A."/>
        </authorList>
    </citation>
    <scope>NUCLEOTIDE SEQUENCE</scope>
    <source>
        <strain evidence="5">CIP111895</strain>
    </source>
</reference>
<keyword evidence="2 3" id="KW-0238">DNA-binding</keyword>
<dbReference type="RefSeq" id="WP_248735901.1">
    <property type="nucleotide sequence ID" value="NZ_CALBWS010000018.1"/>
</dbReference>
<proteinExistence type="predicted"/>
<dbReference type="PANTHER" id="PTHR43479:SF22">
    <property type="entry name" value="TRANSCRIPTIONAL REGULATOR, TETR FAMILY"/>
    <property type="match status" value="1"/>
</dbReference>
<comment type="caution">
    <text evidence="5">The sequence shown here is derived from an EMBL/GenBank/DDBJ whole genome shotgun (WGS) entry which is preliminary data.</text>
</comment>
<evidence type="ECO:0000256" key="1">
    <source>
        <dbReference type="ARBA" id="ARBA00022491"/>
    </source>
</evidence>
<dbReference type="InterPro" id="IPR001647">
    <property type="entry name" value="HTH_TetR"/>
</dbReference>
<keyword evidence="6" id="KW-1185">Reference proteome</keyword>
<keyword evidence="1" id="KW-0678">Repressor</keyword>
<dbReference type="PROSITE" id="PS01081">
    <property type="entry name" value="HTH_TETR_1"/>
    <property type="match status" value="1"/>
</dbReference>
<evidence type="ECO:0000313" key="5">
    <source>
        <dbReference type="EMBL" id="CAH2715621.1"/>
    </source>
</evidence>
<accession>A0ABN8KPR4</accession>
<dbReference type="Gene3D" id="1.10.357.10">
    <property type="entry name" value="Tetracycline Repressor, domain 2"/>
    <property type="match status" value="1"/>
</dbReference>
<organism evidence="5 6">
    <name type="scientific">Neobacillus rhizosphaerae</name>
    <dbReference type="NCBI Taxonomy" id="2880965"/>
    <lineage>
        <taxon>Bacteria</taxon>
        <taxon>Bacillati</taxon>
        <taxon>Bacillota</taxon>
        <taxon>Bacilli</taxon>
        <taxon>Bacillales</taxon>
        <taxon>Bacillaceae</taxon>
        <taxon>Neobacillus</taxon>
    </lineage>
</organism>
<gene>
    <name evidence="5" type="ORF">BACCIP111895_02805</name>
</gene>
<name>A0ABN8KPR4_9BACI</name>
<dbReference type="EMBL" id="CALBWS010000018">
    <property type="protein sequence ID" value="CAH2715621.1"/>
    <property type="molecule type" value="Genomic_DNA"/>
</dbReference>
<dbReference type="PANTHER" id="PTHR43479">
    <property type="entry name" value="ACREF/ENVCD OPERON REPRESSOR-RELATED"/>
    <property type="match status" value="1"/>
</dbReference>
<evidence type="ECO:0000259" key="4">
    <source>
        <dbReference type="PROSITE" id="PS50977"/>
    </source>
</evidence>
<feature type="DNA-binding region" description="H-T-H motif" evidence="3">
    <location>
        <begin position="25"/>
        <end position="44"/>
    </location>
</feature>
<evidence type="ECO:0000256" key="3">
    <source>
        <dbReference type="PROSITE-ProRule" id="PRU00335"/>
    </source>
</evidence>
<dbReference type="InterPro" id="IPR023772">
    <property type="entry name" value="DNA-bd_HTH_TetR-type_CS"/>
</dbReference>
<dbReference type="PROSITE" id="PS50977">
    <property type="entry name" value="HTH_TETR_2"/>
    <property type="match status" value="1"/>
</dbReference>
<dbReference type="PRINTS" id="PR00455">
    <property type="entry name" value="HTHTETR"/>
</dbReference>
<dbReference type="Proteomes" id="UP000838308">
    <property type="component" value="Unassembled WGS sequence"/>
</dbReference>